<evidence type="ECO:0000256" key="2">
    <source>
        <dbReference type="ARBA" id="ARBA00007362"/>
    </source>
</evidence>
<keyword evidence="11" id="KW-1185">Reference proteome</keyword>
<accession>A0A7L4YQ94</accession>
<keyword evidence="7 8" id="KW-0472">Membrane</keyword>
<evidence type="ECO:0000313" key="11">
    <source>
        <dbReference type="Proteomes" id="UP000463857"/>
    </source>
</evidence>
<organism evidence="10 11">
    <name type="scientific">Epidermidibacterium keratini</name>
    <dbReference type="NCBI Taxonomy" id="1891644"/>
    <lineage>
        <taxon>Bacteria</taxon>
        <taxon>Bacillati</taxon>
        <taxon>Actinomycetota</taxon>
        <taxon>Actinomycetes</taxon>
        <taxon>Sporichthyales</taxon>
        <taxon>Sporichthyaceae</taxon>
        <taxon>Epidermidibacterium</taxon>
    </lineage>
</organism>
<dbReference type="KEGG" id="eke:EK0264_12865"/>
<dbReference type="InterPro" id="IPR037185">
    <property type="entry name" value="EmrE-like"/>
</dbReference>
<dbReference type="InParanoid" id="A0A7L4YQ94"/>
<dbReference type="Pfam" id="PF00892">
    <property type="entry name" value="EamA"/>
    <property type="match status" value="2"/>
</dbReference>
<evidence type="ECO:0000256" key="4">
    <source>
        <dbReference type="ARBA" id="ARBA00022475"/>
    </source>
</evidence>
<dbReference type="Proteomes" id="UP000463857">
    <property type="component" value="Chromosome"/>
</dbReference>
<dbReference type="InterPro" id="IPR000620">
    <property type="entry name" value="EamA_dom"/>
</dbReference>
<dbReference type="EMBL" id="CP047156">
    <property type="protein sequence ID" value="QHC01093.1"/>
    <property type="molecule type" value="Genomic_DNA"/>
</dbReference>
<feature type="transmembrane region" description="Helical" evidence="8">
    <location>
        <begin position="177"/>
        <end position="197"/>
    </location>
</feature>
<sequence length="307" mass="33737">MTAHRKGLLAGVAAYLLWGLFPIYWRSLAPSTPVELLAHRVIWAFVCVGVILLVVRRFGEVREALGTWRRFLVMLAASVAIAINWGLFIWGVNNGHTVEVSLGYFVMPLVIVLFGVIFVGERLRVAQWVAMAIAAVAVIVQTIEVGRFPWLGISLAMSFGTYSLLKKLSPTPAVTGLFVETLVLLPAALAVWGWFIVSGQSTFGQYGTAHTLQIIGVGAVTFVPLLLFTIATQSIPLTTVGLLQYINPTIQLFIGVFLFHEPMPAMRWLGFVIVWCALVIFSIDAVRQNRRQRRGELTDIAQASAAS</sequence>
<dbReference type="PANTHER" id="PTHR22911:SF137">
    <property type="entry name" value="SOLUTE CARRIER FAMILY 35 MEMBER G2-RELATED"/>
    <property type="match status" value="1"/>
</dbReference>
<protein>
    <submittedName>
        <fullName evidence="10">EamA family transporter RarD</fullName>
    </submittedName>
</protein>
<evidence type="ECO:0000256" key="6">
    <source>
        <dbReference type="ARBA" id="ARBA00022989"/>
    </source>
</evidence>
<feature type="transmembrane region" description="Helical" evidence="8">
    <location>
        <begin position="265"/>
        <end position="286"/>
    </location>
</feature>
<evidence type="ECO:0000256" key="8">
    <source>
        <dbReference type="SAM" id="Phobius"/>
    </source>
</evidence>
<keyword evidence="3" id="KW-0813">Transport</keyword>
<evidence type="ECO:0000256" key="1">
    <source>
        <dbReference type="ARBA" id="ARBA00004651"/>
    </source>
</evidence>
<feature type="transmembrane region" description="Helical" evidence="8">
    <location>
        <begin position="148"/>
        <end position="165"/>
    </location>
</feature>
<dbReference type="AlphaFoldDB" id="A0A7L4YQ94"/>
<evidence type="ECO:0000259" key="9">
    <source>
        <dbReference type="Pfam" id="PF00892"/>
    </source>
</evidence>
<reference evidence="10 11" key="1">
    <citation type="journal article" date="2018" name="Int. J. Syst. Evol. Microbiol.">
        <title>Epidermidibacterium keratini gen. nov., sp. nov., a member of the family Sporichthyaceae, isolated from keratin epidermis.</title>
        <authorList>
            <person name="Lee D.G."/>
            <person name="Trujillo M.E."/>
            <person name="Kang S."/>
            <person name="Nam J.J."/>
            <person name="Kim Y.J."/>
        </authorList>
    </citation>
    <scope>NUCLEOTIDE SEQUENCE [LARGE SCALE GENOMIC DNA]</scope>
    <source>
        <strain evidence="10 11">EPI-7</strain>
    </source>
</reference>
<evidence type="ECO:0000256" key="5">
    <source>
        <dbReference type="ARBA" id="ARBA00022692"/>
    </source>
</evidence>
<gene>
    <name evidence="10" type="primary">rarD</name>
    <name evidence="10" type="ORF">EK0264_12865</name>
</gene>
<proteinExistence type="inferred from homology"/>
<dbReference type="PANTHER" id="PTHR22911">
    <property type="entry name" value="ACYL-MALONYL CONDENSING ENZYME-RELATED"/>
    <property type="match status" value="1"/>
</dbReference>
<feature type="transmembrane region" description="Helical" evidence="8">
    <location>
        <begin position="209"/>
        <end position="230"/>
    </location>
</feature>
<feature type="domain" description="EamA" evidence="9">
    <location>
        <begin position="151"/>
        <end position="282"/>
    </location>
</feature>
<name>A0A7L4YQ94_9ACTN</name>
<feature type="transmembrane region" description="Helical" evidence="8">
    <location>
        <begin position="37"/>
        <end position="59"/>
    </location>
</feature>
<dbReference type="GO" id="GO:0005886">
    <property type="term" value="C:plasma membrane"/>
    <property type="evidence" value="ECO:0007669"/>
    <property type="project" value="UniProtKB-SubCell"/>
</dbReference>
<keyword evidence="5 8" id="KW-0812">Transmembrane</keyword>
<feature type="transmembrane region" description="Helical" evidence="8">
    <location>
        <begin position="71"/>
        <end position="90"/>
    </location>
</feature>
<feature type="domain" description="EamA" evidence="9">
    <location>
        <begin position="6"/>
        <end position="140"/>
    </location>
</feature>
<dbReference type="RefSeq" id="WP_159546225.1">
    <property type="nucleotide sequence ID" value="NZ_CP047156.1"/>
</dbReference>
<keyword evidence="6 8" id="KW-1133">Transmembrane helix</keyword>
<comment type="subcellular location">
    <subcellularLocation>
        <location evidence="1">Cell membrane</location>
        <topology evidence="1">Multi-pass membrane protein</topology>
    </subcellularLocation>
</comment>
<dbReference type="OrthoDB" id="369870at2"/>
<dbReference type="NCBIfam" id="TIGR00688">
    <property type="entry name" value="rarD"/>
    <property type="match status" value="1"/>
</dbReference>
<feature type="transmembrane region" description="Helical" evidence="8">
    <location>
        <begin position="102"/>
        <end position="120"/>
    </location>
</feature>
<dbReference type="SUPFAM" id="SSF103481">
    <property type="entry name" value="Multidrug resistance efflux transporter EmrE"/>
    <property type="match status" value="2"/>
</dbReference>
<keyword evidence="4" id="KW-1003">Cell membrane</keyword>
<feature type="transmembrane region" description="Helical" evidence="8">
    <location>
        <begin position="242"/>
        <end position="259"/>
    </location>
</feature>
<evidence type="ECO:0000256" key="7">
    <source>
        <dbReference type="ARBA" id="ARBA00023136"/>
    </source>
</evidence>
<feature type="transmembrane region" description="Helical" evidence="8">
    <location>
        <begin position="125"/>
        <end position="142"/>
    </location>
</feature>
<evidence type="ECO:0000256" key="3">
    <source>
        <dbReference type="ARBA" id="ARBA00022448"/>
    </source>
</evidence>
<feature type="transmembrane region" description="Helical" evidence="8">
    <location>
        <begin position="7"/>
        <end position="25"/>
    </location>
</feature>
<evidence type="ECO:0000313" key="10">
    <source>
        <dbReference type="EMBL" id="QHC01093.1"/>
    </source>
</evidence>
<dbReference type="InterPro" id="IPR004626">
    <property type="entry name" value="RarD"/>
</dbReference>
<comment type="similarity">
    <text evidence="2">Belongs to the EamA transporter family.</text>
</comment>